<evidence type="ECO:0000313" key="1">
    <source>
        <dbReference type="EMBL" id="PIO41163.1"/>
    </source>
</evidence>
<name>A0A2G9SNW8_AQUCT</name>
<dbReference type="EMBL" id="KV923676">
    <property type="protein sequence ID" value="PIO41163.1"/>
    <property type="molecule type" value="Genomic_DNA"/>
</dbReference>
<dbReference type="Proteomes" id="UP000228934">
    <property type="component" value="Unassembled WGS sequence"/>
</dbReference>
<evidence type="ECO:0000313" key="2">
    <source>
        <dbReference type="Proteomes" id="UP000228934"/>
    </source>
</evidence>
<sequence>MELEQLYFWISAAIFYKIYKYHDSNLKMKMKMLTLSKCKASKNRCEQICQETYHKLTASLHAKMKIWPNKLDNNDQYVKKFDNCLSMIDPKLSEKVATPPVALTKILSNLPWDIKHIFIVAICEKLFQKKYTDSSVLLFSQICDFIGKKHWTMFIDVIERVTEYMLGTYTKGNTLSNNFSHYIRHFDQHKKSPQILCKSVR</sequence>
<protein>
    <submittedName>
        <fullName evidence="1">Uncharacterized protein</fullName>
    </submittedName>
</protein>
<dbReference type="OrthoDB" id="9880358at2759"/>
<accession>A0A2G9SNW8</accession>
<reference evidence="2" key="1">
    <citation type="journal article" date="2017" name="Nat. Commun.">
        <title>The North American bullfrog draft genome provides insight into hormonal regulation of long noncoding RNA.</title>
        <authorList>
            <person name="Hammond S.A."/>
            <person name="Warren R.L."/>
            <person name="Vandervalk B.P."/>
            <person name="Kucuk E."/>
            <person name="Khan H."/>
            <person name="Gibb E.A."/>
            <person name="Pandoh P."/>
            <person name="Kirk H."/>
            <person name="Zhao Y."/>
            <person name="Jones M."/>
            <person name="Mungall A.J."/>
            <person name="Coope R."/>
            <person name="Pleasance S."/>
            <person name="Moore R.A."/>
            <person name="Holt R.A."/>
            <person name="Round J.M."/>
            <person name="Ohora S."/>
            <person name="Walle B.V."/>
            <person name="Veldhoen N."/>
            <person name="Helbing C.C."/>
            <person name="Birol I."/>
        </authorList>
    </citation>
    <scope>NUCLEOTIDE SEQUENCE [LARGE SCALE GENOMIC DNA]</scope>
</reference>
<proteinExistence type="predicted"/>
<gene>
    <name evidence="1" type="ORF">AB205_0153740</name>
</gene>
<dbReference type="AlphaFoldDB" id="A0A2G9SNW8"/>
<organism evidence="1 2">
    <name type="scientific">Aquarana catesbeiana</name>
    <name type="common">American bullfrog</name>
    <name type="synonym">Rana catesbeiana</name>
    <dbReference type="NCBI Taxonomy" id="8400"/>
    <lineage>
        <taxon>Eukaryota</taxon>
        <taxon>Metazoa</taxon>
        <taxon>Chordata</taxon>
        <taxon>Craniata</taxon>
        <taxon>Vertebrata</taxon>
        <taxon>Euteleostomi</taxon>
        <taxon>Amphibia</taxon>
        <taxon>Batrachia</taxon>
        <taxon>Anura</taxon>
        <taxon>Neobatrachia</taxon>
        <taxon>Ranoidea</taxon>
        <taxon>Ranidae</taxon>
        <taxon>Aquarana</taxon>
    </lineage>
</organism>
<keyword evidence="2" id="KW-1185">Reference proteome</keyword>